<reference evidence="1" key="1">
    <citation type="submission" date="2020-03" db="EMBL/GenBank/DDBJ databases">
        <title>Hybrid Assembly of Korean Phytophthora infestans isolates.</title>
        <authorList>
            <person name="Prokchorchik M."/>
            <person name="Lee Y."/>
            <person name="Seo J."/>
            <person name="Cho J.-H."/>
            <person name="Park Y.-E."/>
            <person name="Jang D.-C."/>
            <person name="Im J.-S."/>
            <person name="Choi J.-G."/>
            <person name="Park H.-J."/>
            <person name="Lee G.-B."/>
            <person name="Lee Y.-G."/>
            <person name="Hong S.-Y."/>
            <person name="Cho K."/>
            <person name="Sohn K.H."/>
        </authorList>
    </citation>
    <scope>NUCLEOTIDE SEQUENCE</scope>
    <source>
        <strain evidence="1">KR_2_A2</strain>
    </source>
</reference>
<dbReference type="AlphaFoldDB" id="A0A8S9U7J4"/>
<accession>A0A8S9U7J4</accession>
<gene>
    <name evidence="1" type="ORF">GN958_ATG13749</name>
</gene>
<dbReference type="Proteomes" id="UP000704712">
    <property type="component" value="Unassembled WGS sequence"/>
</dbReference>
<comment type="caution">
    <text evidence="1">The sequence shown here is derived from an EMBL/GenBank/DDBJ whole genome shotgun (WGS) entry which is preliminary data.</text>
</comment>
<dbReference type="EMBL" id="JAACNO010001872">
    <property type="protein sequence ID" value="KAF4137065.1"/>
    <property type="molecule type" value="Genomic_DNA"/>
</dbReference>
<protein>
    <submittedName>
        <fullName evidence="1">Uncharacterized protein</fullName>
    </submittedName>
</protein>
<evidence type="ECO:0000313" key="1">
    <source>
        <dbReference type="EMBL" id="KAF4137065.1"/>
    </source>
</evidence>
<evidence type="ECO:0000313" key="2">
    <source>
        <dbReference type="Proteomes" id="UP000704712"/>
    </source>
</evidence>
<name>A0A8S9U7J4_PHYIN</name>
<organism evidence="1 2">
    <name type="scientific">Phytophthora infestans</name>
    <name type="common">Potato late blight agent</name>
    <name type="synonym">Botrytis infestans</name>
    <dbReference type="NCBI Taxonomy" id="4787"/>
    <lineage>
        <taxon>Eukaryota</taxon>
        <taxon>Sar</taxon>
        <taxon>Stramenopiles</taxon>
        <taxon>Oomycota</taxon>
        <taxon>Peronosporomycetes</taxon>
        <taxon>Peronosporales</taxon>
        <taxon>Peronosporaceae</taxon>
        <taxon>Phytophthora</taxon>
    </lineage>
</organism>
<proteinExistence type="predicted"/>
<sequence>MEKVKTRYERRLYEHDVLNELDEQTATALLIPQRMQANMSALDNAYTDNSSRFDAILDEIMNGVPLDEIDRRNHDGWWWEGATRGARGVIRRMWGVDDRLQCIRFRQEMDTRQTRLQRHWVDAVEKAVNKLHDIKRLDQLTTDRVAQMQLRTDKATNEAFERLRVYLVDSSGRQLEAKISALRVNADCSCSKY</sequence>